<evidence type="ECO:0000313" key="10">
    <source>
        <dbReference type="Proteomes" id="UP000184191"/>
    </source>
</evidence>
<feature type="transmembrane region" description="Helical" evidence="6">
    <location>
        <begin position="343"/>
        <end position="360"/>
    </location>
</feature>
<keyword evidence="5 6" id="KW-0472">Membrane</keyword>
<dbReference type="GO" id="GO:0005886">
    <property type="term" value="C:plasma membrane"/>
    <property type="evidence" value="ECO:0007669"/>
    <property type="project" value="UniProtKB-SubCell"/>
</dbReference>
<dbReference type="Proteomes" id="UP000184191">
    <property type="component" value="Unassembled WGS sequence"/>
</dbReference>
<name>A0A1M6VM33_9RHOB</name>
<evidence type="ECO:0000259" key="8">
    <source>
        <dbReference type="Pfam" id="PF13567"/>
    </source>
</evidence>
<feature type="transmembrane region" description="Helical" evidence="6">
    <location>
        <begin position="460"/>
        <end position="479"/>
    </location>
</feature>
<keyword evidence="10" id="KW-1185">Reference proteome</keyword>
<reference evidence="10" key="1">
    <citation type="submission" date="2016-11" db="EMBL/GenBank/DDBJ databases">
        <authorList>
            <person name="Varghese N."/>
            <person name="Submissions S."/>
        </authorList>
    </citation>
    <scope>NUCLEOTIDE SEQUENCE [LARGE SCALE GENOMIC DNA]</scope>
    <source>
        <strain evidence="10">DSM 29327</strain>
    </source>
</reference>
<dbReference type="Pfam" id="PF03772">
    <property type="entry name" value="Competence"/>
    <property type="match status" value="1"/>
</dbReference>
<feature type="domain" description="DUF4131" evidence="8">
    <location>
        <begin position="41"/>
        <end position="197"/>
    </location>
</feature>
<feature type="domain" description="ComEC/Rec2-related protein" evidence="7">
    <location>
        <begin position="237"/>
        <end position="512"/>
    </location>
</feature>
<dbReference type="PANTHER" id="PTHR30619">
    <property type="entry name" value="DNA INTERNALIZATION/COMPETENCE PROTEIN COMEC/REC2"/>
    <property type="match status" value="1"/>
</dbReference>
<organism evidence="9 10">
    <name type="scientific">Roseovarius marisflavi</name>
    <dbReference type="NCBI Taxonomy" id="1054996"/>
    <lineage>
        <taxon>Bacteria</taxon>
        <taxon>Pseudomonadati</taxon>
        <taxon>Pseudomonadota</taxon>
        <taxon>Alphaproteobacteria</taxon>
        <taxon>Rhodobacterales</taxon>
        <taxon>Roseobacteraceae</taxon>
        <taxon>Roseovarius</taxon>
    </lineage>
</organism>
<feature type="transmembrane region" description="Helical" evidence="6">
    <location>
        <begin position="44"/>
        <end position="64"/>
    </location>
</feature>
<feature type="transmembrane region" description="Helical" evidence="6">
    <location>
        <begin position="19"/>
        <end position="37"/>
    </location>
</feature>
<keyword evidence="3 6" id="KW-0812">Transmembrane</keyword>
<feature type="transmembrane region" description="Helical" evidence="6">
    <location>
        <begin position="429"/>
        <end position="453"/>
    </location>
</feature>
<evidence type="ECO:0000256" key="1">
    <source>
        <dbReference type="ARBA" id="ARBA00004651"/>
    </source>
</evidence>
<feature type="transmembrane region" description="Helical" evidence="6">
    <location>
        <begin position="366"/>
        <end position="383"/>
    </location>
</feature>
<sequence length="677" mass="71136">MSGVWEVIERNWLIQRGALFGWVPVALACGIGGYFALRTEPSLAWLFGLTGVAVCLAILGWRGTAWSGPLAIAAALVLAGFCLAGLRAHLVAGPVLGWRYYGPVEGRVVAIDRSASDALRLTLDQVVLSRTAPDRVPNRVRVSLHGDQEHLSVKPGQRVMTTAHLSPPGGPVEPGGFDFQRHAWFKQIGAVGYTRAPVLAIAPATGAQWLFRARMALSTHVQARLAGQVGAFAAAIMTGDRSGLDQDTLVAMRVSNLAHLLAISGLHMGLLAGFVFAAFRLGFAAIPALGLRLPGKKISAVMALVAAAAYLGLSGGNVATERAFVMVAVMLIAVMLDRRALSLRAVAVAAIIVLCLRPEALMGPGFQMSFAATVALVAVFGWLRDAQISLGPRWLRPILTVVISSAVAGAATAPVGVAHFNQFAQYGLIANLASVPLMGILVMPAAVLAACLLPLGLDWIALWVMGLGLRWILAVSEWVASLNGARVPVPAPGPEVLPVLAVGALLIVLWQGRLRFAGLLPMGLATWLWIGAERPVMLISDSGSLVGVMTDQGRALNKGRGGGFVAQNWLENDGDPAEQQAAFARWAGALPDQLAVKLIQGKAAARRPLDCGGAKILVMTADPESAAPAGLGCDIISPATLRSTGSLALYESEKGLRIVGARDITGVRLWNNPPRRQ</sequence>
<feature type="transmembrane region" description="Helical" evidence="6">
    <location>
        <begin position="295"/>
        <end position="313"/>
    </location>
</feature>
<accession>A0A1M6VM33</accession>
<dbReference type="NCBIfam" id="TIGR00360">
    <property type="entry name" value="ComEC_N-term"/>
    <property type="match status" value="1"/>
</dbReference>
<dbReference type="PANTHER" id="PTHR30619:SF1">
    <property type="entry name" value="RECOMBINATION PROTEIN 2"/>
    <property type="match status" value="1"/>
</dbReference>
<evidence type="ECO:0000256" key="3">
    <source>
        <dbReference type="ARBA" id="ARBA00022692"/>
    </source>
</evidence>
<evidence type="ECO:0000256" key="5">
    <source>
        <dbReference type="ARBA" id="ARBA00023136"/>
    </source>
</evidence>
<gene>
    <name evidence="9" type="ORF">SAMN05444414_101394</name>
</gene>
<dbReference type="AlphaFoldDB" id="A0A1M6VM33"/>
<dbReference type="InterPro" id="IPR052159">
    <property type="entry name" value="Competence_DNA_uptake"/>
</dbReference>
<dbReference type="RefSeq" id="WP_073194341.1">
    <property type="nucleotide sequence ID" value="NZ_FRBN01000001.1"/>
</dbReference>
<dbReference type="InterPro" id="IPR025405">
    <property type="entry name" value="DUF4131"/>
</dbReference>
<evidence type="ECO:0000256" key="6">
    <source>
        <dbReference type="SAM" id="Phobius"/>
    </source>
</evidence>
<evidence type="ECO:0000256" key="2">
    <source>
        <dbReference type="ARBA" id="ARBA00022475"/>
    </source>
</evidence>
<protein>
    <submittedName>
        <fullName evidence="9">Competence protein ComEC</fullName>
    </submittedName>
</protein>
<keyword evidence="2" id="KW-1003">Cell membrane</keyword>
<dbReference type="Pfam" id="PF13567">
    <property type="entry name" value="DUF4131"/>
    <property type="match status" value="1"/>
</dbReference>
<evidence type="ECO:0000313" key="9">
    <source>
        <dbReference type="EMBL" id="SHK82424.1"/>
    </source>
</evidence>
<feature type="transmembrane region" description="Helical" evidence="6">
    <location>
        <begin position="259"/>
        <end position="283"/>
    </location>
</feature>
<proteinExistence type="predicted"/>
<comment type="subcellular location">
    <subcellularLocation>
        <location evidence="1">Cell membrane</location>
        <topology evidence="1">Multi-pass membrane protein</topology>
    </subcellularLocation>
</comment>
<keyword evidence="4 6" id="KW-1133">Transmembrane helix</keyword>
<evidence type="ECO:0000259" key="7">
    <source>
        <dbReference type="Pfam" id="PF03772"/>
    </source>
</evidence>
<dbReference type="EMBL" id="FRBN01000001">
    <property type="protein sequence ID" value="SHK82424.1"/>
    <property type="molecule type" value="Genomic_DNA"/>
</dbReference>
<feature type="transmembrane region" description="Helical" evidence="6">
    <location>
        <begin position="70"/>
        <end position="90"/>
    </location>
</feature>
<feature type="transmembrane region" description="Helical" evidence="6">
    <location>
        <begin position="395"/>
        <end position="417"/>
    </location>
</feature>
<evidence type="ECO:0000256" key="4">
    <source>
        <dbReference type="ARBA" id="ARBA00022989"/>
    </source>
</evidence>
<feature type="transmembrane region" description="Helical" evidence="6">
    <location>
        <begin position="491"/>
        <end position="509"/>
    </location>
</feature>
<dbReference type="STRING" id="1054996.SAMN05444414_101394"/>
<dbReference type="InterPro" id="IPR004477">
    <property type="entry name" value="ComEC_N"/>
</dbReference>